<feature type="compositionally biased region" description="Basic and acidic residues" evidence="1">
    <location>
        <begin position="76"/>
        <end position="85"/>
    </location>
</feature>
<dbReference type="Proteomes" id="UP000887578">
    <property type="component" value="Unplaced"/>
</dbReference>
<name>A0A914Q346_9BILA</name>
<evidence type="ECO:0000313" key="2">
    <source>
        <dbReference type="Proteomes" id="UP000887578"/>
    </source>
</evidence>
<keyword evidence="2" id="KW-1185">Reference proteome</keyword>
<reference evidence="3" key="1">
    <citation type="submission" date="2022-11" db="UniProtKB">
        <authorList>
            <consortium name="WormBaseParasite"/>
        </authorList>
    </citation>
    <scope>IDENTIFICATION</scope>
</reference>
<protein>
    <submittedName>
        <fullName evidence="3">Uncharacterized protein</fullName>
    </submittedName>
</protein>
<organism evidence="2 3">
    <name type="scientific">Panagrolaimus davidi</name>
    <dbReference type="NCBI Taxonomy" id="227884"/>
    <lineage>
        <taxon>Eukaryota</taxon>
        <taxon>Metazoa</taxon>
        <taxon>Ecdysozoa</taxon>
        <taxon>Nematoda</taxon>
        <taxon>Chromadorea</taxon>
        <taxon>Rhabditida</taxon>
        <taxon>Tylenchina</taxon>
        <taxon>Panagrolaimomorpha</taxon>
        <taxon>Panagrolaimoidea</taxon>
        <taxon>Panagrolaimidae</taxon>
        <taxon>Panagrolaimus</taxon>
    </lineage>
</organism>
<evidence type="ECO:0000256" key="1">
    <source>
        <dbReference type="SAM" id="MobiDB-lite"/>
    </source>
</evidence>
<evidence type="ECO:0000313" key="3">
    <source>
        <dbReference type="WBParaSite" id="PDA_v2.g25691.t1"/>
    </source>
</evidence>
<dbReference type="WBParaSite" id="PDA_v2.g25691.t1">
    <property type="protein sequence ID" value="PDA_v2.g25691.t1"/>
    <property type="gene ID" value="PDA_v2.g25691"/>
</dbReference>
<sequence>MKSTCGKESTTQFVDAQGIITKEGVQALGEYMENLGYPFKNRVNLIVERNQSDPNRAESSPRVSKLKLFARHRKSQSNDRCREWNSKPQVNDQTRGKCSCNLGPEVRAKRPHYGRRIFYGRGNDNGPSTLDRRKNQLSGTIIRGGRGKLS</sequence>
<proteinExistence type="predicted"/>
<dbReference type="AlphaFoldDB" id="A0A914Q346"/>
<accession>A0A914Q346</accession>
<feature type="region of interest" description="Disordered" evidence="1">
    <location>
        <begin position="71"/>
        <end position="96"/>
    </location>
</feature>